<feature type="transmembrane region" description="Helical" evidence="6">
    <location>
        <begin position="36"/>
        <end position="56"/>
    </location>
</feature>
<evidence type="ECO:0000313" key="9">
    <source>
        <dbReference type="Proteomes" id="UP000008363"/>
    </source>
</evidence>
<evidence type="ECO:0000313" key="8">
    <source>
        <dbReference type="EMBL" id="GAB93644.1"/>
    </source>
</evidence>
<evidence type="ECO:0000256" key="6">
    <source>
        <dbReference type="SAM" id="Phobius"/>
    </source>
</evidence>
<evidence type="ECO:0000256" key="4">
    <source>
        <dbReference type="ARBA" id="ARBA00023180"/>
    </source>
</evidence>
<dbReference type="SUPFAM" id="SSF53649">
    <property type="entry name" value="Alkaline phosphatase-like"/>
    <property type="match status" value="1"/>
</dbReference>
<evidence type="ECO:0000256" key="3">
    <source>
        <dbReference type="ARBA" id="ARBA00022801"/>
    </source>
</evidence>
<keyword evidence="6" id="KW-1133">Transmembrane helix</keyword>
<keyword evidence="6" id="KW-0812">Transmembrane</keyword>
<evidence type="ECO:0000256" key="1">
    <source>
        <dbReference type="ARBA" id="ARBA00008779"/>
    </source>
</evidence>
<dbReference type="InterPro" id="IPR000917">
    <property type="entry name" value="Sulfatase_N"/>
</dbReference>
<keyword evidence="2" id="KW-0732">Signal</keyword>
<dbReference type="GO" id="GO:0008449">
    <property type="term" value="F:N-acetylglucosamine-6-sulfatase activity"/>
    <property type="evidence" value="ECO:0007669"/>
    <property type="project" value="InterPro"/>
</dbReference>
<dbReference type="PANTHER" id="PTHR43108:SF8">
    <property type="entry name" value="SD21168P"/>
    <property type="match status" value="1"/>
</dbReference>
<organism evidence="8 9">
    <name type="scientific">Gordonia rhizosphera NBRC 16068</name>
    <dbReference type="NCBI Taxonomy" id="1108045"/>
    <lineage>
        <taxon>Bacteria</taxon>
        <taxon>Bacillati</taxon>
        <taxon>Actinomycetota</taxon>
        <taxon>Actinomycetes</taxon>
        <taxon>Mycobacteriales</taxon>
        <taxon>Gordoniaceae</taxon>
        <taxon>Gordonia</taxon>
    </lineage>
</organism>
<sequence length="531" mass="57720">MPRISVPIASYKEHTDPGRAVTGEPHVAVRPRRATIVALIVAVFLSVAAVLTSGVARAEPPRPNIVVILADDLDSRTTDVWQAMPRTARLLRGRGMEFTNSFAPMPICCAARSSLLTGKYGHNTGVLTNAGPVGGFDSFVRNGNERSTIATYLQGAGYRTGMAGKYLNGLENSPAHIPPGWDDWNAGVTLSLYTGYGYTLNENGRMVPYGIRPDDYETDVVARKSVDFIRASAHSGKPFFWYAASTAPHFPLPAAPRHLASSPWTPAHHLPNFQEADVSDKPSWLIDTAGVRAATIAATNDLDNTNRLGSLKALDEMVEAIVGELSRTGQLDNTYLVFTSDNGYSLGAHRLTQKMVPYEESIRIPLVITGPGVRPARTSSMATTIDLMPTILTWAGIPIPNAVDGQSLTPVLAGGGPVRRDFLAEYGGAGALGLDGIFQEPIPGRRTAGIYAVDVPSYVAVRSDRYLYVRWYERERPLAEREYELYDLRSDPWQLTNLIKTPAGRERYAVVVAQLDHRLAQLDGCSGDGCR</sequence>
<gene>
    <name evidence="8" type="ORF">GORHZ_233_00560</name>
</gene>
<dbReference type="PIRSF" id="PIRSF036666">
    <property type="entry name" value="G6S"/>
    <property type="match status" value="1"/>
</dbReference>
<proteinExistence type="inferred from homology"/>
<comment type="caution">
    <text evidence="8">The sequence shown here is derived from an EMBL/GenBank/DDBJ whole genome shotgun (WGS) entry which is preliminary data.</text>
</comment>
<feature type="domain" description="Sulfatase N-terminal" evidence="7">
    <location>
        <begin position="63"/>
        <end position="397"/>
    </location>
</feature>
<keyword evidence="3" id="KW-0378">Hydrolase</keyword>
<dbReference type="CDD" id="cd16147">
    <property type="entry name" value="G6S"/>
    <property type="match status" value="1"/>
</dbReference>
<evidence type="ECO:0000256" key="2">
    <source>
        <dbReference type="ARBA" id="ARBA00022729"/>
    </source>
</evidence>
<dbReference type="AlphaFoldDB" id="K6X4B3"/>
<dbReference type="PANTHER" id="PTHR43108">
    <property type="entry name" value="N-ACETYLGLUCOSAMINE-6-SULFATASE FAMILY MEMBER"/>
    <property type="match status" value="1"/>
</dbReference>
<accession>K6X4B3</accession>
<dbReference type="Pfam" id="PF00884">
    <property type="entry name" value="Sulfatase"/>
    <property type="match status" value="1"/>
</dbReference>
<dbReference type="EMBL" id="BAHC01000233">
    <property type="protein sequence ID" value="GAB93644.1"/>
    <property type="molecule type" value="Genomic_DNA"/>
</dbReference>
<reference evidence="8 9" key="1">
    <citation type="submission" date="2012-08" db="EMBL/GenBank/DDBJ databases">
        <title>Whole genome shotgun sequence of Gordonia rhizosphera NBRC 16068.</title>
        <authorList>
            <person name="Takarada H."/>
            <person name="Isaki S."/>
            <person name="Hosoyama A."/>
            <person name="Tsuchikane K."/>
            <person name="Katsumata H."/>
            <person name="Baba S."/>
            <person name="Ohji S."/>
            <person name="Yamazaki S."/>
            <person name="Fujita N."/>
        </authorList>
    </citation>
    <scope>NUCLEOTIDE SEQUENCE [LARGE SCALE GENOMIC DNA]</scope>
    <source>
        <strain evidence="8 9">NBRC 16068</strain>
    </source>
</reference>
<feature type="modified residue" description="3-oxoalanine (Cys)" evidence="5">
    <location>
        <position position="108"/>
    </location>
</feature>
<keyword evidence="4" id="KW-0325">Glycoprotein</keyword>
<dbReference type="InterPro" id="IPR012251">
    <property type="entry name" value="GlcNAc_6-SO4ase"/>
</dbReference>
<evidence type="ECO:0000259" key="7">
    <source>
        <dbReference type="Pfam" id="PF00884"/>
    </source>
</evidence>
<dbReference type="InterPro" id="IPR017850">
    <property type="entry name" value="Alkaline_phosphatase_core_sf"/>
</dbReference>
<comment type="PTM">
    <text evidence="5">The conversion to 3-oxoalanine (also known as C-formylglycine, FGly), of a serine or cysteine residue in prokaryotes and of a cysteine residue in eukaryotes, is critical for catalytic activity.</text>
</comment>
<dbReference type="InterPro" id="IPR024607">
    <property type="entry name" value="Sulfatase_CS"/>
</dbReference>
<dbReference type="Proteomes" id="UP000008363">
    <property type="component" value="Unassembled WGS sequence"/>
</dbReference>
<protein>
    <submittedName>
        <fullName evidence="8">Putative sulfatase</fullName>
    </submittedName>
</protein>
<evidence type="ECO:0000256" key="5">
    <source>
        <dbReference type="PIRSR" id="PIRSR036666-50"/>
    </source>
</evidence>
<dbReference type="GO" id="GO:0030203">
    <property type="term" value="P:glycosaminoglycan metabolic process"/>
    <property type="evidence" value="ECO:0007669"/>
    <property type="project" value="InterPro"/>
</dbReference>
<name>K6X4B3_9ACTN</name>
<dbReference type="PROSITE" id="PS00149">
    <property type="entry name" value="SULFATASE_2"/>
    <property type="match status" value="1"/>
</dbReference>
<keyword evidence="9" id="KW-1185">Reference proteome</keyword>
<dbReference type="Gene3D" id="3.40.720.10">
    <property type="entry name" value="Alkaline Phosphatase, subunit A"/>
    <property type="match status" value="1"/>
</dbReference>
<keyword evidence="6" id="KW-0472">Membrane</keyword>
<dbReference type="eggNOG" id="COG3119">
    <property type="taxonomic scope" value="Bacteria"/>
</dbReference>
<dbReference type="STRING" id="1108045.GORHZ_233_00560"/>
<comment type="similarity">
    <text evidence="1">Belongs to the sulfatase family.</text>
</comment>